<evidence type="ECO:0000259" key="1">
    <source>
        <dbReference type="Pfam" id="PF12222"/>
    </source>
</evidence>
<dbReference type="RefSeq" id="XP_039135836.1">
    <property type="nucleotide sequence ID" value="XM_039279902.1"/>
</dbReference>
<keyword evidence="2" id="KW-1185">Reference proteome</keyword>
<dbReference type="GeneID" id="120273274"/>
<gene>
    <name evidence="3" type="primary">LOC120273274</name>
</gene>
<dbReference type="PANTHER" id="PTHR31104">
    <property type="entry name" value="PEPTIDE-N4-(N-ACETYL-BETA-GLUCOSAMINYL)ASPARAGINE AMIDASE A PROTEIN"/>
    <property type="match status" value="1"/>
</dbReference>
<accession>A0AB40C7Q2</accession>
<organism evidence="2 3">
    <name type="scientific">Dioscorea cayennensis subsp. rotundata</name>
    <name type="common">White Guinea yam</name>
    <name type="synonym">Dioscorea rotundata</name>
    <dbReference type="NCBI Taxonomy" id="55577"/>
    <lineage>
        <taxon>Eukaryota</taxon>
        <taxon>Viridiplantae</taxon>
        <taxon>Streptophyta</taxon>
        <taxon>Embryophyta</taxon>
        <taxon>Tracheophyta</taxon>
        <taxon>Spermatophyta</taxon>
        <taxon>Magnoliopsida</taxon>
        <taxon>Liliopsida</taxon>
        <taxon>Dioscoreales</taxon>
        <taxon>Dioscoreaceae</taxon>
        <taxon>Dioscorea</taxon>
    </lineage>
</organism>
<proteinExistence type="predicted"/>
<sequence length="539" mass="59045">MTLEHLDPTLPPVLPGQTPRCSVLILQHDFANTIGAPPAAANYTQPPDCPAPWTRIVLELSVSASAIQKDRIAAIWIDGVEVLRTTTPVPMSPGAFWKVTKDITRYASAVRRLADYNVPASPSTSTAALFPSTRAHTQLILPSKGLYKEPADLIIPVTNENGFNKAGFWFTIQNEATTVATNIQIPTNTYRAVLELFVSYHGDDEFWYNNPLRSSYLDKTSNPKLSTPRTNGAFRQVFAAIDGKFVGGHIPIVVIYPGSINPFFWSPVAAIAAFDMPSYDLDITPFLGMLLDGRPHEFSFGVHDSQPYWLVGANLHVWVDVWSDVTQAGLIDYNAPPLKVNRNAAWRNQDGQSEIDAEGLLRFIGWVSSSKGNLTTVVRQKIKFKSQVEVQNRGAVKQVEMINKGRMTVGLMKGNQGLARVQLMVDAPMQVQTSSVNTASGAVFQKTRLYHQLQEIVELSEGQAVSVATLTDRQDAEGSALLHEGEAVWGNGATRSSYKFRDDTTCYIRAVNTAGGLVQFDTTSGSCLKLGEEGKRSAS</sequence>
<reference evidence="3" key="1">
    <citation type="submission" date="2025-08" db="UniProtKB">
        <authorList>
            <consortium name="RefSeq"/>
        </authorList>
    </citation>
    <scope>IDENTIFICATION</scope>
</reference>
<protein>
    <submittedName>
        <fullName evidence="3">Peptide-N4-(N-acetyl-beta- glucosaminyl)asparagine amidase A-like</fullName>
    </submittedName>
</protein>
<name>A0AB40C7Q2_DIOCR</name>
<dbReference type="InterPro" id="IPR056948">
    <property type="entry name" value="PNGaseA_N"/>
</dbReference>
<feature type="domain" description="Peptide N-acetyl-beta-D-glucosaminyl asparaginase amidase A N-terminal" evidence="1">
    <location>
        <begin position="17"/>
        <end position="334"/>
    </location>
</feature>
<dbReference type="InterPro" id="IPR021102">
    <property type="entry name" value="PNGase_A"/>
</dbReference>
<evidence type="ECO:0000313" key="3">
    <source>
        <dbReference type="RefSeq" id="XP_039135836.1"/>
    </source>
</evidence>
<dbReference type="Proteomes" id="UP001515500">
    <property type="component" value="Chromosome 12"/>
</dbReference>
<dbReference type="AlphaFoldDB" id="A0AB40C7Q2"/>
<evidence type="ECO:0000313" key="2">
    <source>
        <dbReference type="Proteomes" id="UP001515500"/>
    </source>
</evidence>
<dbReference type="Pfam" id="PF12222">
    <property type="entry name" value="PNGaseA"/>
    <property type="match status" value="1"/>
</dbReference>